<accession>A0AAI9K3X0</accession>
<dbReference type="SUPFAM" id="SSF56300">
    <property type="entry name" value="Metallo-dependent phosphatases"/>
    <property type="match status" value="1"/>
</dbReference>
<comment type="caution">
    <text evidence="1">The sequence shown here is derived from an EMBL/GenBank/DDBJ whole genome shotgun (WGS) entry which is preliminary data.</text>
</comment>
<protein>
    <recommendedName>
        <fullName evidence="3">Serine/threonine protein phosphatase</fullName>
    </recommendedName>
</protein>
<proteinExistence type="predicted"/>
<name>A0AAI9K3X0_9FIRM</name>
<evidence type="ECO:0000313" key="1">
    <source>
        <dbReference type="EMBL" id="GFO94792.1"/>
    </source>
</evidence>
<evidence type="ECO:0008006" key="3">
    <source>
        <dbReference type="Google" id="ProtNLM"/>
    </source>
</evidence>
<dbReference type="Proteomes" id="UP000660047">
    <property type="component" value="Unassembled WGS sequence"/>
</dbReference>
<evidence type="ECO:0000313" key="2">
    <source>
        <dbReference type="Proteomes" id="UP000660047"/>
    </source>
</evidence>
<gene>
    <name evidence="1" type="ORF">COEU31_18380</name>
</gene>
<dbReference type="EMBL" id="BLYL01000010">
    <property type="protein sequence ID" value="GFO94792.1"/>
    <property type="molecule type" value="Genomic_DNA"/>
</dbReference>
<dbReference type="RefSeq" id="WP_015534754.1">
    <property type="nucleotide sequence ID" value="NZ_BLYL01000010.1"/>
</dbReference>
<dbReference type="AlphaFoldDB" id="A0AAI9K3X0"/>
<dbReference type="InterPro" id="IPR029052">
    <property type="entry name" value="Metallo-depent_PP-like"/>
</dbReference>
<dbReference type="Gene3D" id="3.60.21.10">
    <property type="match status" value="1"/>
</dbReference>
<reference evidence="1" key="1">
    <citation type="submission" date="2020-06" db="EMBL/GenBank/DDBJ databases">
        <title>Characterization of fructooligosaccharide metabolism and fructooligosaccharide-degrading enzymes in human commensal butyrate producers.</title>
        <authorList>
            <person name="Tanno H."/>
            <person name="Fujii T."/>
            <person name="Hirano K."/>
            <person name="Maeno S."/>
            <person name="Tonozuka T."/>
            <person name="Sakamoto M."/>
            <person name="Ohkuma M."/>
            <person name="Tochio T."/>
            <person name="Endo A."/>
        </authorList>
    </citation>
    <scope>NUCLEOTIDE SEQUENCE</scope>
    <source>
        <strain evidence="1">JCM 31265</strain>
    </source>
</reference>
<sequence length="251" mass="27956">MFYAISGINGDYEAYKRALKKLKFQNLDDIKEEDIMNEEAVISTLEGEDVLYVLGNIIGAGGGSMKILQDMMSRDNVIAVVGENEYKITQALKALNDHIQSTGEVPPQMLVDKITSMLGEELSGAVEEFLQLDDEEREDVIEYIDEISEEAFLEVMMARKKFVLVHAGIRNFDPKKELDEYDTEDFITEPADLDKTYYKNRTLVVGHVPTTELGGEGKIVKKNNNVAIDCGCGKGGQLGIYCLGNGSEMYV</sequence>
<organism evidence="1 2">
    <name type="scientific">Coprococcus eutactus</name>
    <dbReference type="NCBI Taxonomy" id="33043"/>
    <lineage>
        <taxon>Bacteria</taxon>
        <taxon>Bacillati</taxon>
        <taxon>Bacillota</taxon>
        <taxon>Clostridia</taxon>
        <taxon>Lachnospirales</taxon>
        <taxon>Lachnospiraceae</taxon>
        <taxon>Coprococcus</taxon>
    </lineage>
</organism>